<keyword evidence="3" id="KW-1185">Reference proteome</keyword>
<dbReference type="AlphaFoldDB" id="W9CJ52"/>
<dbReference type="Proteomes" id="UP000019487">
    <property type="component" value="Unassembled WGS sequence"/>
</dbReference>
<gene>
    <name evidence="2" type="ORF">SBOR_3606</name>
</gene>
<dbReference type="EMBL" id="AYSA01000157">
    <property type="protein sequence ID" value="ESZ96033.1"/>
    <property type="molecule type" value="Genomic_DNA"/>
</dbReference>
<evidence type="ECO:0000313" key="2">
    <source>
        <dbReference type="EMBL" id="ESZ96033.1"/>
    </source>
</evidence>
<dbReference type="OrthoDB" id="5372011at2759"/>
<reference evidence="2 3" key="1">
    <citation type="journal article" date="2014" name="Genome Announc.">
        <title>Draft genome sequence of Sclerotinia borealis, a psychrophilic plant pathogenic fungus.</title>
        <authorList>
            <person name="Mardanov A.V."/>
            <person name="Beletsky A.V."/>
            <person name="Kadnikov V.V."/>
            <person name="Ignatov A.N."/>
            <person name="Ravin N.V."/>
        </authorList>
    </citation>
    <scope>NUCLEOTIDE SEQUENCE [LARGE SCALE GENOMIC DNA]</scope>
    <source>
        <strain evidence="3">F-4157</strain>
    </source>
</reference>
<comment type="caution">
    <text evidence="2">The sequence shown here is derived from an EMBL/GenBank/DDBJ whole genome shotgun (WGS) entry which is preliminary data.</text>
</comment>
<accession>W9CJ52</accession>
<feature type="region of interest" description="Disordered" evidence="1">
    <location>
        <begin position="1"/>
        <end position="76"/>
    </location>
</feature>
<feature type="compositionally biased region" description="Polar residues" evidence="1">
    <location>
        <begin position="165"/>
        <end position="176"/>
    </location>
</feature>
<feature type="compositionally biased region" description="Basic and acidic residues" evidence="1">
    <location>
        <begin position="48"/>
        <end position="60"/>
    </location>
</feature>
<name>W9CJ52_SCLBF</name>
<feature type="compositionally biased region" description="Polar residues" evidence="1">
    <location>
        <begin position="1"/>
        <end position="18"/>
    </location>
</feature>
<dbReference type="HOGENOM" id="CLU_113425_0_0_1"/>
<evidence type="ECO:0000256" key="1">
    <source>
        <dbReference type="SAM" id="MobiDB-lite"/>
    </source>
</evidence>
<feature type="region of interest" description="Disordered" evidence="1">
    <location>
        <begin position="156"/>
        <end position="176"/>
    </location>
</feature>
<sequence>MNHPTGTSSNLSTNSRAQSSIPPKPNNSSSKPSRTSGSTSQTSSFTRLKQDQQARNKEPDDVNYEGESSDEELTGRSYDLFGNESYTTVITRREAVAVLDNPELLMMHAQARNASIPATRLHFLARLSGRVPTSTQEAEASERRLAQLKKIAQKRELADAGMVETGSSSRDGGASS</sequence>
<feature type="compositionally biased region" description="Low complexity" evidence="1">
    <location>
        <begin position="26"/>
        <end position="46"/>
    </location>
</feature>
<protein>
    <submittedName>
        <fullName evidence="2">Uncharacterized protein</fullName>
    </submittedName>
</protein>
<evidence type="ECO:0000313" key="3">
    <source>
        <dbReference type="Proteomes" id="UP000019487"/>
    </source>
</evidence>
<organism evidence="2 3">
    <name type="scientific">Sclerotinia borealis (strain F-4128)</name>
    <dbReference type="NCBI Taxonomy" id="1432307"/>
    <lineage>
        <taxon>Eukaryota</taxon>
        <taxon>Fungi</taxon>
        <taxon>Dikarya</taxon>
        <taxon>Ascomycota</taxon>
        <taxon>Pezizomycotina</taxon>
        <taxon>Leotiomycetes</taxon>
        <taxon>Helotiales</taxon>
        <taxon>Sclerotiniaceae</taxon>
        <taxon>Sclerotinia</taxon>
    </lineage>
</organism>
<feature type="compositionally biased region" description="Acidic residues" evidence="1">
    <location>
        <begin position="61"/>
        <end position="72"/>
    </location>
</feature>
<proteinExistence type="predicted"/>